<evidence type="ECO:0000313" key="2">
    <source>
        <dbReference type="EMBL" id="KCZ86797.1"/>
    </source>
</evidence>
<accession>A0A059F877</accession>
<comment type="subcellular location">
    <subcellularLocation>
        <location evidence="1">Cell membrane</location>
        <topology evidence="1">Multi-pass membrane protein</topology>
    </subcellularLocation>
</comment>
<dbReference type="EMBL" id="ARYJ01000011">
    <property type="protein sequence ID" value="KCZ86797.1"/>
    <property type="molecule type" value="Genomic_DNA"/>
</dbReference>
<evidence type="ECO:0000313" key="3">
    <source>
        <dbReference type="Proteomes" id="UP000024816"/>
    </source>
</evidence>
<dbReference type="AlphaFoldDB" id="A0A059F877"/>
<dbReference type="OrthoDB" id="6079986at2"/>
<dbReference type="GO" id="GO:0005886">
    <property type="term" value="C:plasma membrane"/>
    <property type="evidence" value="ECO:0007669"/>
    <property type="project" value="UniProtKB-SubCell"/>
</dbReference>
<keyword evidence="1" id="KW-0472">Membrane</keyword>
<dbReference type="RefSeq" id="WP_035583536.1">
    <property type="nucleotide sequence ID" value="NZ_ARYJ01000011.1"/>
</dbReference>
<keyword evidence="3" id="KW-1185">Reference proteome</keyword>
<dbReference type="Proteomes" id="UP000024816">
    <property type="component" value="Unassembled WGS sequence"/>
</dbReference>
<dbReference type="eggNOG" id="COG3346">
    <property type="taxonomic scope" value="Bacteria"/>
</dbReference>
<sequence length="229" mass="26154">MSFRPYPVMTVFALISLGILIWLGNWQYGRFIQKMEIDRQTPAWTVLDGEIVPGSEVLSYYYVEGQSGWMRVVAVDTGEEVVYTPVEIVQQIDPPAVCQGEGCASGRLSARGIYKPPFKRNAFTAKDDTANRVFYVLDPATYARLLPAELSSRVRTDVFEPEVIRFVSDNGPYLIDNPYARLRLDDELPPQRHFGYAITWWGLAIALIGVYLAFHYQKGRLRFRNEDKS</sequence>
<keyword evidence="1" id="KW-1133">Transmembrane helix</keyword>
<keyword evidence="1" id="KW-0812">Transmembrane</keyword>
<dbReference type="PATRIC" id="fig|1280952.3.peg.2878"/>
<organism evidence="2 3">
    <name type="scientific">Hyphomonas jannaschiana VP2</name>
    <dbReference type="NCBI Taxonomy" id="1280952"/>
    <lineage>
        <taxon>Bacteria</taxon>
        <taxon>Pseudomonadati</taxon>
        <taxon>Pseudomonadota</taxon>
        <taxon>Alphaproteobacteria</taxon>
        <taxon>Hyphomonadales</taxon>
        <taxon>Hyphomonadaceae</taxon>
        <taxon>Hyphomonas</taxon>
    </lineage>
</organism>
<proteinExistence type="inferred from homology"/>
<evidence type="ECO:0000256" key="1">
    <source>
        <dbReference type="RuleBase" id="RU363076"/>
    </source>
</evidence>
<dbReference type="InterPro" id="IPR002994">
    <property type="entry name" value="Surf1/Shy1"/>
</dbReference>
<comment type="similarity">
    <text evidence="1">Belongs to the SURF1 family.</text>
</comment>
<feature type="transmembrane region" description="Helical" evidence="1">
    <location>
        <begin position="6"/>
        <end position="25"/>
    </location>
</feature>
<dbReference type="Pfam" id="PF02104">
    <property type="entry name" value="SURF1"/>
    <property type="match status" value="1"/>
</dbReference>
<dbReference type="STRING" id="1280952.HJA_14389"/>
<reference evidence="2 3" key="1">
    <citation type="journal article" date="2014" name="Antonie Van Leeuwenhoek">
        <title>Hyphomonas beringensis sp. nov. and Hyphomonas chukchiensis sp. nov., isolated from surface seawater of the Bering Sea and Chukchi Sea.</title>
        <authorList>
            <person name="Li C."/>
            <person name="Lai Q."/>
            <person name="Li G."/>
            <person name="Dong C."/>
            <person name="Wang J."/>
            <person name="Liao Y."/>
            <person name="Shao Z."/>
        </authorList>
    </citation>
    <scope>NUCLEOTIDE SEQUENCE [LARGE SCALE GENOMIC DNA]</scope>
    <source>
        <strain evidence="2 3">VP2</strain>
    </source>
</reference>
<gene>
    <name evidence="2" type="ORF">HJA_14389</name>
</gene>
<feature type="transmembrane region" description="Helical" evidence="1">
    <location>
        <begin position="193"/>
        <end position="214"/>
    </location>
</feature>
<protein>
    <recommendedName>
        <fullName evidence="1">SURF1-like protein</fullName>
    </recommendedName>
</protein>
<name>A0A059F877_9PROT</name>
<keyword evidence="1" id="KW-1003">Cell membrane</keyword>
<comment type="caution">
    <text evidence="2">The sequence shown here is derived from an EMBL/GenBank/DDBJ whole genome shotgun (WGS) entry which is preliminary data.</text>
</comment>